<feature type="domain" description="Non-canonical purine NTP phosphatase/PRRC1" evidence="4">
    <location>
        <begin position="205"/>
        <end position="319"/>
    </location>
</feature>
<dbReference type="Pfam" id="PF01931">
    <property type="entry name" value="NTPase_I-T"/>
    <property type="match status" value="1"/>
</dbReference>
<name>A0A1W4XE74_AGRPL</name>
<dbReference type="SUPFAM" id="SSF52972">
    <property type="entry name" value="ITPase-like"/>
    <property type="match status" value="1"/>
</dbReference>
<sequence length="396" mass="42817">MLQEDSNGDASFEIIEKNVTEKAAPVVNNSASSGNLLSNVPPPLVLPSFFQTPILPSITTSAASQVQVAIASSATSLTQTNTKQPTVLLVDNSPKVSNNRFCPTEFSAAIPPTKGIQHGIPESSTYSSITTDSVTESNSNTLDTFSKEEESVGILGWVKGAVSNGGIFYKVAEKAKSSVDSVITTLDPQMREYIYSGGDLDILVASTQEDKISAVREAFQSVFGKATVEGVSVKVTNVAVQPIGFEEGLKGADERIQYVYKDPKIQPVPVVAVEGFIVKFEDDRWYELAVVLLKDPIRQLSLHTYTQMTPIPSEIVALAQESTPQDYPLRETGLSVTIGSIMAENLGVNHNKWHHALTGVHRREMILLAGKAIANLYRNCSMVNLELLGSKAINFN</sequence>
<comment type="subcellular location">
    <subcellularLocation>
        <location evidence="1">Golgi apparatus</location>
    </subcellularLocation>
</comment>
<dbReference type="FunFam" id="3.90.950.10:FF:000017">
    <property type="entry name" value="Protein PRRC1-B"/>
    <property type="match status" value="1"/>
</dbReference>
<dbReference type="PANTHER" id="PTHR23276">
    <property type="entry name" value="PROTEIN PRRC1"/>
    <property type="match status" value="1"/>
</dbReference>
<evidence type="ECO:0000259" key="4">
    <source>
        <dbReference type="Pfam" id="PF01931"/>
    </source>
</evidence>
<dbReference type="InterPro" id="IPR029001">
    <property type="entry name" value="ITPase-like_fam"/>
</dbReference>
<comment type="similarity">
    <text evidence="2">Belongs to the PRRC1 family.</text>
</comment>
<dbReference type="GO" id="GO:0005794">
    <property type="term" value="C:Golgi apparatus"/>
    <property type="evidence" value="ECO:0007669"/>
    <property type="project" value="UniProtKB-SubCell"/>
</dbReference>
<dbReference type="Proteomes" id="UP000192223">
    <property type="component" value="Unplaced"/>
</dbReference>
<dbReference type="PANTHER" id="PTHR23276:SF2">
    <property type="entry name" value="PROTEIN PRRC1"/>
    <property type="match status" value="1"/>
</dbReference>
<evidence type="ECO:0000256" key="2">
    <source>
        <dbReference type="ARBA" id="ARBA00010298"/>
    </source>
</evidence>
<keyword evidence="5" id="KW-1185">Reference proteome</keyword>
<dbReference type="AlphaFoldDB" id="A0A1W4XE74"/>
<gene>
    <name evidence="6" type="primary">LOC108743296</name>
</gene>
<reference evidence="6" key="1">
    <citation type="submission" date="2025-08" db="UniProtKB">
        <authorList>
            <consortium name="RefSeq"/>
        </authorList>
    </citation>
    <scope>IDENTIFICATION</scope>
    <source>
        <tissue evidence="6">Entire body</tissue>
    </source>
</reference>
<dbReference type="STRING" id="224129.A0A1W4XE74"/>
<keyword evidence="3" id="KW-0333">Golgi apparatus</keyword>
<evidence type="ECO:0000313" key="5">
    <source>
        <dbReference type="Proteomes" id="UP000192223"/>
    </source>
</evidence>
<dbReference type="OrthoDB" id="4968544at2759"/>
<protein>
    <submittedName>
        <fullName evidence="6">Protein PRRC1</fullName>
    </submittedName>
</protein>
<dbReference type="InterPro" id="IPR026534">
    <property type="entry name" value="PRRC1"/>
</dbReference>
<proteinExistence type="inferred from homology"/>
<dbReference type="GeneID" id="108743296"/>
<accession>A0A1W4XE74</accession>
<dbReference type="RefSeq" id="XP_018334319.1">
    <property type="nucleotide sequence ID" value="XM_018478817.2"/>
</dbReference>
<organism evidence="5 6">
    <name type="scientific">Agrilus planipennis</name>
    <name type="common">Emerald ash borer</name>
    <name type="synonym">Agrilus marcopoli</name>
    <dbReference type="NCBI Taxonomy" id="224129"/>
    <lineage>
        <taxon>Eukaryota</taxon>
        <taxon>Metazoa</taxon>
        <taxon>Ecdysozoa</taxon>
        <taxon>Arthropoda</taxon>
        <taxon>Hexapoda</taxon>
        <taxon>Insecta</taxon>
        <taxon>Pterygota</taxon>
        <taxon>Neoptera</taxon>
        <taxon>Endopterygota</taxon>
        <taxon>Coleoptera</taxon>
        <taxon>Polyphaga</taxon>
        <taxon>Elateriformia</taxon>
        <taxon>Buprestoidea</taxon>
        <taxon>Buprestidae</taxon>
        <taxon>Agrilinae</taxon>
        <taxon>Agrilus</taxon>
    </lineage>
</organism>
<dbReference type="InParanoid" id="A0A1W4XE74"/>
<dbReference type="InterPro" id="IPR026533">
    <property type="entry name" value="NTPase/PRRC1"/>
</dbReference>
<evidence type="ECO:0000256" key="3">
    <source>
        <dbReference type="ARBA" id="ARBA00023034"/>
    </source>
</evidence>
<dbReference type="GO" id="GO:0034237">
    <property type="term" value="F:protein kinase A regulatory subunit binding"/>
    <property type="evidence" value="ECO:0007669"/>
    <property type="project" value="TreeGrafter"/>
</dbReference>
<dbReference type="KEGG" id="apln:108743296"/>
<dbReference type="Gene3D" id="3.90.950.10">
    <property type="match status" value="1"/>
</dbReference>
<evidence type="ECO:0000313" key="6">
    <source>
        <dbReference type="RefSeq" id="XP_018334319.1"/>
    </source>
</evidence>
<evidence type="ECO:0000256" key="1">
    <source>
        <dbReference type="ARBA" id="ARBA00004555"/>
    </source>
</evidence>